<dbReference type="EMBL" id="CAUOFW020001280">
    <property type="protein sequence ID" value="CAK9143163.1"/>
    <property type="molecule type" value="Genomic_DNA"/>
</dbReference>
<proteinExistence type="predicted"/>
<comment type="caution">
    <text evidence="2">The sequence shown here is derived from an EMBL/GenBank/DDBJ whole genome shotgun (WGS) entry which is preliminary data.</text>
</comment>
<organism evidence="2 3">
    <name type="scientific">Ilex paraguariensis</name>
    <name type="common">yerba mate</name>
    <dbReference type="NCBI Taxonomy" id="185542"/>
    <lineage>
        <taxon>Eukaryota</taxon>
        <taxon>Viridiplantae</taxon>
        <taxon>Streptophyta</taxon>
        <taxon>Embryophyta</taxon>
        <taxon>Tracheophyta</taxon>
        <taxon>Spermatophyta</taxon>
        <taxon>Magnoliopsida</taxon>
        <taxon>eudicotyledons</taxon>
        <taxon>Gunneridae</taxon>
        <taxon>Pentapetalae</taxon>
        <taxon>asterids</taxon>
        <taxon>campanulids</taxon>
        <taxon>Aquifoliales</taxon>
        <taxon>Aquifoliaceae</taxon>
        <taxon>Ilex</taxon>
    </lineage>
</organism>
<dbReference type="AlphaFoldDB" id="A0ABC8RDX4"/>
<gene>
    <name evidence="2" type="ORF">ILEXP_LOCUS10858</name>
</gene>
<name>A0ABC8RDX4_9AQUA</name>
<accession>A0ABC8RDX4</accession>
<keyword evidence="1" id="KW-0812">Transmembrane</keyword>
<evidence type="ECO:0000256" key="1">
    <source>
        <dbReference type="SAM" id="Phobius"/>
    </source>
</evidence>
<keyword evidence="1" id="KW-1133">Transmembrane helix</keyword>
<evidence type="ECO:0000313" key="3">
    <source>
        <dbReference type="Proteomes" id="UP001642360"/>
    </source>
</evidence>
<feature type="transmembrane region" description="Helical" evidence="1">
    <location>
        <begin position="88"/>
        <end position="106"/>
    </location>
</feature>
<feature type="transmembrane region" description="Helical" evidence="1">
    <location>
        <begin position="55"/>
        <end position="73"/>
    </location>
</feature>
<dbReference type="PANTHER" id="PTHR34837:SF2">
    <property type="entry name" value="OS05G0595500 PROTEIN"/>
    <property type="match status" value="1"/>
</dbReference>
<keyword evidence="3" id="KW-1185">Reference proteome</keyword>
<protein>
    <submittedName>
        <fullName evidence="2">Uncharacterized protein</fullName>
    </submittedName>
</protein>
<reference evidence="2 3" key="1">
    <citation type="submission" date="2024-02" db="EMBL/GenBank/DDBJ databases">
        <authorList>
            <person name="Vignale AGUSTIN F."/>
            <person name="Sosa J E."/>
            <person name="Modenutti C."/>
        </authorList>
    </citation>
    <scope>NUCLEOTIDE SEQUENCE [LARGE SCALE GENOMIC DNA]</scope>
</reference>
<dbReference type="PANTHER" id="PTHR34837">
    <property type="entry name" value="OS05G0595500 PROTEIN"/>
    <property type="match status" value="1"/>
</dbReference>
<dbReference type="Proteomes" id="UP001642360">
    <property type="component" value="Unassembled WGS sequence"/>
</dbReference>
<sequence>MSDGCRGIEVFRDHCQVSTADIASFQRSTSSLSDPTIDNSSRYIFLKGLHFAPKGWSTLMAFCILLVCQAIALPGEQPPIDNTEVDDWLPRLVVLNGSCIFLYLLATGN</sequence>
<keyword evidence="1" id="KW-0472">Membrane</keyword>
<evidence type="ECO:0000313" key="2">
    <source>
        <dbReference type="EMBL" id="CAK9143163.1"/>
    </source>
</evidence>